<keyword evidence="7" id="KW-0862">Zinc</keyword>
<dbReference type="Proteomes" id="UP000617402">
    <property type="component" value="Unassembled WGS sequence"/>
</dbReference>
<evidence type="ECO:0000256" key="10">
    <source>
        <dbReference type="ARBA" id="ARBA00023136"/>
    </source>
</evidence>
<dbReference type="InterPro" id="IPR045863">
    <property type="entry name" value="CorA_TM1_TM2"/>
</dbReference>
<dbReference type="InterPro" id="IPR002523">
    <property type="entry name" value="MgTranspt_CorA/ZnTranspt_ZntB"/>
</dbReference>
<evidence type="ECO:0000313" key="13">
    <source>
        <dbReference type="Proteomes" id="UP000617402"/>
    </source>
</evidence>
<evidence type="ECO:0000256" key="6">
    <source>
        <dbReference type="ARBA" id="ARBA00022692"/>
    </source>
</evidence>
<keyword evidence="4" id="KW-1003">Cell membrane</keyword>
<evidence type="ECO:0000313" key="12">
    <source>
        <dbReference type="EMBL" id="MBC9783961.1"/>
    </source>
</evidence>
<keyword evidence="13" id="KW-1185">Reference proteome</keyword>
<proteinExistence type="inferred from homology"/>
<dbReference type="Gene3D" id="1.20.58.340">
    <property type="entry name" value="Magnesium transport protein CorA, transmembrane region"/>
    <property type="match status" value="2"/>
</dbReference>
<gene>
    <name evidence="12" type="ORF">H1S01_05480</name>
</gene>
<evidence type="ECO:0000256" key="1">
    <source>
        <dbReference type="ARBA" id="ARBA00004651"/>
    </source>
</evidence>
<protein>
    <submittedName>
        <fullName evidence="12">Uncharacterized protein</fullName>
    </submittedName>
</protein>
<dbReference type="PANTHER" id="PTHR46494:SF3">
    <property type="entry name" value="ZINC TRANSPORT PROTEIN ZNTB"/>
    <property type="match status" value="1"/>
</dbReference>
<sequence length="280" mass="32463">MDSGGIPISYTTFVEELPSRFVQAVQKSRSSNRLRVLTEGELLITVLCPSHDGTMLPVYIGWDREKVILYSQKPVQVIERHLAVADQGDFQHTHRIVFFFLTELFDLNFHAFARLEREIEKLEERIVLQETSISVTLLFELRKRLLSLHRDTFAKRRLINKLIEYLHLHGQEPAEMIIGLRDLLEDISELTLEIQGLREALHGLLEIRLSLQGQKTNQIMQKLTVVTSIFMPLTLIAGIYGMNFKVMPELEWSAGYFFVLIIMAAIAVGLLLFFRRRNWI</sequence>
<evidence type="ECO:0000256" key="4">
    <source>
        <dbReference type="ARBA" id="ARBA00022475"/>
    </source>
</evidence>
<comment type="caution">
    <text evidence="12">The sequence shown here is derived from an EMBL/GenBank/DDBJ whole genome shotgun (WGS) entry which is preliminary data.</text>
</comment>
<dbReference type="SUPFAM" id="SSF144083">
    <property type="entry name" value="Magnesium transport protein CorA, transmembrane region"/>
    <property type="match status" value="1"/>
</dbReference>
<keyword evidence="3" id="KW-0813">Transport</keyword>
<evidence type="ECO:0000256" key="9">
    <source>
        <dbReference type="ARBA" id="ARBA00023065"/>
    </source>
</evidence>
<dbReference type="RefSeq" id="WP_188039082.1">
    <property type="nucleotide sequence ID" value="NZ_JACVHF010000003.1"/>
</dbReference>
<evidence type="ECO:0000256" key="2">
    <source>
        <dbReference type="ARBA" id="ARBA00009765"/>
    </source>
</evidence>
<organism evidence="12 13">
    <name type="scientific">Heliobacterium chlorum</name>
    <dbReference type="NCBI Taxonomy" id="2698"/>
    <lineage>
        <taxon>Bacteria</taxon>
        <taxon>Bacillati</taxon>
        <taxon>Bacillota</taxon>
        <taxon>Clostridia</taxon>
        <taxon>Eubacteriales</taxon>
        <taxon>Heliobacteriaceae</taxon>
        <taxon>Heliobacterium</taxon>
    </lineage>
</organism>
<dbReference type="InterPro" id="IPR045861">
    <property type="entry name" value="CorA_cytoplasmic_dom"/>
</dbReference>
<name>A0ABR7SZU9_HELCL</name>
<evidence type="ECO:0000256" key="7">
    <source>
        <dbReference type="ARBA" id="ARBA00022833"/>
    </source>
</evidence>
<keyword evidence="6 11" id="KW-0812">Transmembrane</keyword>
<keyword evidence="10 11" id="KW-0472">Membrane</keyword>
<evidence type="ECO:0000256" key="11">
    <source>
        <dbReference type="SAM" id="Phobius"/>
    </source>
</evidence>
<accession>A0ABR7SZU9</accession>
<dbReference type="SUPFAM" id="SSF143865">
    <property type="entry name" value="CorA soluble domain-like"/>
    <property type="match status" value="1"/>
</dbReference>
<comment type="similarity">
    <text evidence="2">Belongs to the CorA metal ion transporter (MIT) (TC 1.A.35) family.</text>
</comment>
<feature type="transmembrane region" description="Helical" evidence="11">
    <location>
        <begin position="223"/>
        <end position="242"/>
    </location>
</feature>
<comment type="subcellular location">
    <subcellularLocation>
        <location evidence="1">Cell membrane</location>
        <topology evidence="1">Multi-pass membrane protein</topology>
    </subcellularLocation>
</comment>
<keyword evidence="5" id="KW-0997">Cell inner membrane</keyword>
<evidence type="ECO:0000256" key="3">
    <source>
        <dbReference type="ARBA" id="ARBA00022448"/>
    </source>
</evidence>
<dbReference type="EMBL" id="JACVHF010000003">
    <property type="protein sequence ID" value="MBC9783961.1"/>
    <property type="molecule type" value="Genomic_DNA"/>
</dbReference>
<keyword evidence="9" id="KW-0406">Ion transport</keyword>
<feature type="transmembrane region" description="Helical" evidence="11">
    <location>
        <begin position="254"/>
        <end position="274"/>
    </location>
</feature>
<reference evidence="12 13" key="1">
    <citation type="submission" date="2020-07" db="EMBL/GenBank/DDBJ databases">
        <title>Draft whole-genome sequence of Heliobacterium chlorum DSM 3682, type strain.</title>
        <authorList>
            <person name="Kyndt J.A."/>
            <person name="Meyer T.E."/>
            <person name="Imhoff J.F."/>
        </authorList>
    </citation>
    <scope>NUCLEOTIDE SEQUENCE [LARGE SCALE GENOMIC DNA]</scope>
    <source>
        <strain evidence="12 13">DSM 3682</strain>
    </source>
</reference>
<evidence type="ECO:0000256" key="8">
    <source>
        <dbReference type="ARBA" id="ARBA00022989"/>
    </source>
</evidence>
<dbReference type="PANTHER" id="PTHR46494">
    <property type="entry name" value="CORA FAMILY METAL ION TRANSPORTER (EUROFUNG)"/>
    <property type="match status" value="1"/>
</dbReference>
<keyword evidence="8 11" id="KW-1133">Transmembrane helix</keyword>
<evidence type="ECO:0000256" key="5">
    <source>
        <dbReference type="ARBA" id="ARBA00022519"/>
    </source>
</evidence>
<dbReference type="Pfam" id="PF01544">
    <property type="entry name" value="CorA"/>
    <property type="match status" value="1"/>
</dbReference>